<dbReference type="AlphaFoldDB" id="A0A850ESG4"/>
<gene>
    <name evidence="1" type="ORF">HPT30_27685</name>
</gene>
<reference evidence="1" key="1">
    <citation type="submission" date="2020-06" db="EMBL/GenBank/DDBJ databases">
        <title>Paenibacillus sp. nov., isolated from soil.</title>
        <authorList>
            <person name="Seo Y.L."/>
        </authorList>
    </citation>
    <scope>NUCLEOTIDE SEQUENCE [LARGE SCALE GENOMIC DNA]</scope>
    <source>
        <strain evidence="1">JW14</strain>
    </source>
</reference>
<dbReference type="RefSeq" id="WP_175374487.1">
    <property type="nucleotide sequence ID" value="NZ_JABWCS010000221.1"/>
</dbReference>
<protein>
    <submittedName>
        <fullName evidence="1">Uncharacterized protein</fullName>
    </submittedName>
</protein>
<dbReference type="Proteomes" id="UP000564806">
    <property type="component" value="Unassembled WGS sequence"/>
</dbReference>
<evidence type="ECO:0000313" key="1">
    <source>
        <dbReference type="EMBL" id="NUU64138.1"/>
    </source>
</evidence>
<comment type="caution">
    <text evidence="1">The sequence shown here is derived from an EMBL/GenBank/DDBJ whole genome shotgun (WGS) entry which is preliminary data.</text>
</comment>
<dbReference type="EMBL" id="JABWCS010000221">
    <property type="protein sequence ID" value="NUU64138.1"/>
    <property type="molecule type" value="Genomic_DNA"/>
</dbReference>
<organism evidence="1 2">
    <name type="scientific">Paenibacillus agri</name>
    <dbReference type="NCBI Taxonomy" id="2744309"/>
    <lineage>
        <taxon>Bacteria</taxon>
        <taxon>Bacillati</taxon>
        <taxon>Bacillota</taxon>
        <taxon>Bacilli</taxon>
        <taxon>Bacillales</taxon>
        <taxon>Paenibacillaceae</taxon>
        <taxon>Paenibacillus</taxon>
    </lineage>
</organism>
<sequence length="206" mass="22967">MKLFQLKSGEAGKQWLKGFLEDHYVCIGYPGLGDLEGIDRDELDGRLQQAYGYQGQELAGHAEVVGMFVHAMQDGDYLLLADGDWVHLGDLGDYFYDERFDSEGDGRCHRRGVTWLTSIPYAALNSVVKALLAEEATVSMFQEPIAAARLDLWIRDTETSGNLLNIGVRVDEETLAEALDILKKALKSPDAERRERAAIAILQYAK</sequence>
<accession>A0A850ESG4</accession>
<keyword evidence="2" id="KW-1185">Reference proteome</keyword>
<evidence type="ECO:0000313" key="2">
    <source>
        <dbReference type="Proteomes" id="UP000564806"/>
    </source>
</evidence>
<name>A0A850ESG4_9BACL</name>
<proteinExistence type="predicted"/>